<name>A0A388M672_CHABU</name>
<comment type="caution">
    <text evidence="3">The sequence shown here is derived from an EMBL/GenBank/DDBJ whole genome shotgun (WGS) entry which is preliminary data.</text>
</comment>
<dbReference type="Proteomes" id="UP000265515">
    <property type="component" value="Unassembled WGS sequence"/>
</dbReference>
<evidence type="ECO:0000313" key="4">
    <source>
        <dbReference type="Proteomes" id="UP000265515"/>
    </source>
</evidence>
<dbReference type="EMBL" id="BFEA01000782">
    <property type="protein sequence ID" value="GBG90051.1"/>
    <property type="molecule type" value="Genomic_DNA"/>
</dbReference>
<accession>A0A388M672</accession>
<dbReference type="InterPro" id="IPR000305">
    <property type="entry name" value="GIY-YIG_endonuc"/>
</dbReference>
<protein>
    <recommendedName>
        <fullName evidence="2">GIY-YIG domain-containing protein</fullName>
    </recommendedName>
</protein>
<dbReference type="Gramene" id="GBG90051">
    <property type="protein sequence ID" value="GBG90051"/>
    <property type="gene ID" value="CBR_g50144"/>
</dbReference>
<evidence type="ECO:0000256" key="1">
    <source>
        <dbReference type="SAM" id="MobiDB-lite"/>
    </source>
</evidence>
<gene>
    <name evidence="3" type="ORF">CBR_g50144</name>
</gene>
<feature type="region of interest" description="Disordered" evidence="1">
    <location>
        <begin position="1"/>
        <end position="20"/>
    </location>
</feature>
<feature type="domain" description="GIY-YIG" evidence="2">
    <location>
        <begin position="207"/>
        <end position="294"/>
    </location>
</feature>
<evidence type="ECO:0000259" key="2">
    <source>
        <dbReference type="PROSITE" id="PS50164"/>
    </source>
</evidence>
<organism evidence="3 4">
    <name type="scientific">Chara braunii</name>
    <name type="common">Braun's stonewort</name>
    <dbReference type="NCBI Taxonomy" id="69332"/>
    <lineage>
        <taxon>Eukaryota</taxon>
        <taxon>Viridiplantae</taxon>
        <taxon>Streptophyta</taxon>
        <taxon>Charophyceae</taxon>
        <taxon>Charales</taxon>
        <taxon>Characeae</taxon>
        <taxon>Chara</taxon>
    </lineage>
</organism>
<dbReference type="SUPFAM" id="SSF82771">
    <property type="entry name" value="GIY-YIG endonuclease"/>
    <property type="match status" value="1"/>
</dbReference>
<keyword evidence="4" id="KW-1185">Reference proteome</keyword>
<sequence length="355" mass="40339">MIGSAPQPATESKKRSPTSKSCMLRDIRSYIAQSEDDSEEVKIEADKLIEALEYRKKHRASVIGSRAATSWVVKSPVTRKGKAKVVETTVDDQVFETPKKTCPAEASSEGLVEYALSQSNELSGLKAKEIRKFMKDVEEVSSREAIVRIRELILRRKAREAGDTRPLLIRDEENYLSMLFLLFAVKGLLPWFRKLLRFVDPNHVEVNLSSVYVVASLSCRRLYIGCTVRKIISRWAEHVRYAMSGKVGNAPKLHTWLKSFGWHDYVVILVTSGVEDGLEAEQSLIRRFSPSLNTIGRIKSRKRRRSRKKVAEDGAHYSGGAITYEYDGRATSSLGHMQGRYVMDYGRRYKRNMGK</sequence>
<reference evidence="3 4" key="1">
    <citation type="journal article" date="2018" name="Cell">
        <title>The Chara Genome: Secondary Complexity and Implications for Plant Terrestrialization.</title>
        <authorList>
            <person name="Nishiyama T."/>
            <person name="Sakayama H."/>
            <person name="Vries J.D."/>
            <person name="Buschmann H."/>
            <person name="Saint-Marcoux D."/>
            <person name="Ullrich K.K."/>
            <person name="Haas F.B."/>
            <person name="Vanderstraeten L."/>
            <person name="Becker D."/>
            <person name="Lang D."/>
            <person name="Vosolsobe S."/>
            <person name="Rombauts S."/>
            <person name="Wilhelmsson P.K.I."/>
            <person name="Janitza P."/>
            <person name="Kern R."/>
            <person name="Heyl A."/>
            <person name="Rumpler F."/>
            <person name="Villalobos L.I.A.C."/>
            <person name="Clay J.M."/>
            <person name="Skokan R."/>
            <person name="Toyoda A."/>
            <person name="Suzuki Y."/>
            <person name="Kagoshima H."/>
            <person name="Schijlen E."/>
            <person name="Tajeshwar N."/>
            <person name="Catarino B."/>
            <person name="Hetherington A.J."/>
            <person name="Saltykova A."/>
            <person name="Bonnot C."/>
            <person name="Breuninger H."/>
            <person name="Symeonidi A."/>
            <person name="Radhakrishnan G.V."/>
            <person name="Van Nieuwerburgh F."/>
            <person name="Deforce D."/>
            <person name="Chang C."/>
            <person name="Karol K.G."/>
            <person name="Hedrich R."/>
            <person name="Ulvskov P."/>
            <person name="Glockner G."/>
            <person name="Delwiche C.F."/>
            <person name="Petrasek J."/>
            <person name="Van de Peer Y."/>
            <person name="Friml J."/>
            <person name="Beilby M."/>
            <person name="Dolan L."/>
            <person name="Kohara Y."/>
            <person name="Sugano S."/>
            <person name="Fujiyama A."/>
            <person name="Delaux P.-M."/>
            <person name="Quint M."/>
            <person name="TheiBen G."/>
            <person name="Hagemann M."/>
            <person name="Harholt J."/>
            <person name="Dunand C."/>
            <person name="Zachgo S."/>
            <person name="Langdale J."/>
            <person name="Maumus F."/>
            <person name="Straeten D.V.D."/>
            <person name="Gould S.B."/>
            <person name="Rensing S.A."/>
        </authorList>
    </citation>
    <scope>NUCLEOTIDE SEQUENCE [LARGE SCALE GENOMIC DNA]</scope>
    <source>
        <strain evidence="3 4">S276</strain>
    </source>
</reference>
<dbReference type="InterPro" id="IPR035901">
    <property type="entry name" value="GIY-YIG_endonuc_sf"/>
</dbReference>
<evidence type="ECO:0000313" key="3">
    <source>
        <dbReference type="EMBL" id="GBG90051.1"/>
    </source>
</evidence>
<proteinExistence type="predicted"/>
<dbReference type="AlphaFoldDB" id="A0A388M672"/>
<dbReference type="PROSITE" id="PS50164">
    <property type="entry name" value="GIY_YIG"/>
    <property type="match status" value="1"/>
</dbReference>